<reference evidence="1" key="1">
    <citation type="submission" date="2019-11" db="EMBL/GenBank/DDBJ databases">
        <title>Nori genome reveals adaptations in red seaweeds to the harsh intertidal environment.</title>
        <authorList>
            <person name="Wang D."/>
            <person name="Mao Y."/>
        </authorList>
    </citation>
    <scope>NUCLEOTIDE SEQUENCE</scope>
    <source>
        <tissue evidence="1">Gametophyte</tissue>
    </source>
</reference>
<accession>A0ACC3BXE9</accession>
<protein>
    <submittedName>
        <fullName evidence="1">Uncharacterized protein</fullName>
    </submittedName>
</protein>
<organism evidence="1 2">
    <name type="scientific">Pyropia yezoensis</name>
    <name type="common">Susabi-nori</name>
    <name type="synonym">Porphyra yezoensis</name>
    <dbReference type="NCBI Taxonomy" id="2788"/>
    <lineage>
        <taxon>Eukaryota</taxon>
        <taxon>Rhodophyta</taxon>
        <taxon>Bangiophyceae</taxon>
        <taxon>Bangiales</taxon>
        <taxon>Bangiaceae</taxon>
        <taxon>Pyropia</taxon>
    </lineage>
</organism>
<dbReference type="EMBL" id="CM020618">
    <property type="protein sequence ID" value="KAK1862604.1"/>
    <property type="molecule type" value="Genomic_DNA"/>
</dbReference>
<keyword evidence="2" id="KW-1185">Reference proteome</keyword>
<proteinExistence type="predicted"/>
<evidence type="ECO:0000313" key="1">
    <source>
        <dbReference type="EMBL" id="KAK1862604.1"/>
    </source>
</evidence>
<dbReference type="Proteomes" id="UP000798662">
    <property type="component" value="Chromosome 1"/>
</dbReference>
<gene>
    <name evidence="1" type="ORF">I4F81_005173</name>
</gene>
<evidence type="ECO:0000313" key="2">
    <source>
        <dbReference type="Proteomes" id="UP000798662"/>
    </source>
</evidence>
<comment type="caution">
    <text evidence="1">The sequence shown here is derived from an EMBL/GenBank/DDBJ whole genome shotgun (WGS) entry which is preliminary data.</text>
</comment>
<sequence length="409" mass="42870">MLRAAAAGASRHWRLAAAPPRHAPGLVRSLAAAAPGGTPPADPSGALRQEVRSAPTAGGTRIGDGSSGATAAGKHFTVTLFPGDGIGPEISAAVQTVFAAADVPVSWETHEISVEKVKPGQPLVSRGALDSVLRNGFGLKGPMATPVGKGHKSLNLTLRKELALYANVRPCVSFPGVKTPYDGVDLVTVRENTEGEYSGLEHVVVPGVVESLKVITRTASQRVAEYAFKYASDNKRSRVTAVHKASVMKKSDGLFIEVCREVSELFPHIEYEEMLIDTCASALVMDPSRLDVMVMPNLYGDIVSDLCAGLIGGLGLTPSGNMGASCMLAEAVHGTAPDIAGMNKANPTALLMSSLMMLRHMKLADKADTIERAVHAVLKEGKYRTGDLGGTATTTDYTQAIIDKMSASS</sequence>
<name>A0ACC3BXE9_PYRYE</name>